<evidence type="ECO:0008006" key="6">
    <source>
        <dbReference type="Google" id="ProtNLM"/>
    </source>
</evidence>
<dbReference type="EMBL" id="CAJOBA010038366">
    <property type="protein sequence ID" value="CAF4059561.1"/>
    <property type="molecule type" value="Genomic_DNA"/>
</dbReference>
<sequence>ALGDERRSCHALQMQIQKLTSEVNEYKNLTEQYDFKKQNYDRIKNERDNYEKRVIDLDRQMMQENVQSQTITREKESFLKELAENRNEIVILRQDKDYLTRQLNDIQNKFYSAEEKIGSLEIQLDDVKRAKETLYEKYISSRDTYKTEYENKLAVELDQLRSKTSLEIDKLRHSVKEIGFQHGREEALIERDRIAQSERELQRKYDGLLNEHRQYQSQTEIRLADQQSQLKMKTFELDRLQLLYEENLKNMKTSQIDIEKLQKKNDLIQKEYFNLQVQSDRRMMEIDTELNEKRTKLQIYENVEQELDDVVMQAAQAKRRLQHSVHLAKRVIQLEQANTSLRLELDKERKKTKEIHQQLQSANTILDQAQQPYDFLISTVRNKDQQLQKSQETIEQLEKQLNENNTQKQSLLKTNNQLTKDIEKLLEYQEPLKVMKNVILNLQDTKNHHHHREHRRTPSPTRLSPVPQNRPRSAAPVIFSDVQHNNPPPTVFETKLKMNPFVAVQKSRVHKCCKVQVSFKLT</sequence>
<proteinExistence type="predicted"/>
<keyword evidence="1" id="KW-0175">Coiled coil</keyword>
<organism evidence="4 5">
    <name type="scientific">Didymodactylos carnosus</name>
    <dbReference type="NCBI Taxonomy" id="1234261"/>
    <lineage>
        <taxon>Eukaryota</taxon>
        <taxon>Metazoa</taxon>
        <taxon>Spiralia</taxon>
        <taxon>Gnathifera</taxon>
        <taxon>Rotifera</taxon>
        <taxon>Eurotatoria</taxon>
        <taxon>Bdelloidea</taxon>
        <taxon>Philodinida</taxon>
        <taxon>Philodinidae</taxon>
        <taxon>Didymodactylos</taxon>
    </lineage>
</organism>
<dbReference type="EMBL" id="CAJNOK010016814">
    <property type="protein sequence ID" value="CAF1252438.1"/>
    <property type="molecule type" value="Genomic_DNA"/>
</dbReference>
<dbReference type="PANTHER" id="PTHR18950:SF0">
    <property type="entry name" value="PROGESTERONE IMMUNOMODULATORY BINDING FACTOR 1"/>
    <property type="match status" value="1"/>
</dbReference>
<dbReference type="GO" id="GO:0005815">
    <property type="term" value="C:microtubule organizing center"/>
    <property type="evidence" value="ECO:0007669"/>
    <property type="project" value="TreeGrafter"/>
</dbReference>
<dbReference type="PANTHER" id="PTHR18950">
    <property type="entry name" value="PROGESTERONE-INDUCED BLOCKING FACTOR 1"/>
    <property type="match status" value="1"/>
</dbReference>
<feature type="non-terminal residue" evidence="4">
    <location>
        <position position="522"/>
    </location>
</feature>
<feature type="coiled-coil region" evidence="1">
    <location>
        <begin position="380"/>
        <end position="414"/>
    </location>
</feature>
<evidence type="ECO:0000256" key="1">
    <source>
        <dbReference type="SAM" id="Coils"/>
    </source>
</evidence>
<feature type="compositionally biased region" description="Basic residues" evidence="2">
    <location>
        <begin position="447"/>
        <end position="457"/>
    </location>
</feature>
<accession>A0A8S2PKD7</accession>
<evidence type="ECO:0000313" key="5">
    <source>
        <dbReference type="Proteomes" id="UP000682733"/>
    </source>
</evidence>
<name>A0A8S2PKD7_9BILA</name>
<evidence type="ECO:0000256" key="2">
    <source>
        <dbReference type="SAM" id="MobiDB-lite"/>
    </source>
</evidence>
<feature type="coiled-coil region" evidence="1">
    <location>
        <begin position="244"/>
        <end position="351"/>
    </location>
</feature>
<comment type="caution">
    <text evidence="4">The sequence shown here is derived from an EMBL/GenBank/DDBJ whole genome shotgun (WGS) entry which is preliminary data.</text>
</comment>
<dbReference type="InterPro" id="IPR026205">
    <property type="entry name" value="PIBF1"/>
</dbReference>
<feature type="coiled-coil region" evidence="1">
    <location>
        <begin position="9"/>
        <end position="137"/>
    </location>
</feature>
<reference evidence="4" key="1">
    <citation type="submission" date="2021-02" db="EMBL/GenBank/DDBJ databases">
        <authorList>
            <person name="Nowell W R."/>
        </authorList>
    </citation>
    <scope>NUCLEOTIDE SEQUENCE</scope>
</reference>
<evidence type="ECO:0000313" key="3">
    <source>
        <dbReference type="EMBL" id="CAF1252438.1"/>
    </source>
</evidence>
<evidence type="ECO:0000313" key="4">
    <source>
        <dbReference type="EMBL" id="CAF4059561.1"/>
    </source>
</evidence>
<protein>
    <recommendedName>
        <fullName evidence="6">Progesterone-induced-blocking factor 1</fullName>
    </recommendedName>
</protein>
<dbReference type="GO" id="GO:0060271">
    <property type="term" value="P:cilium assembly"/>
    <property type="evidence" value="ECO:0007669"/>
    <property type="project" value="TreeGrafter"/>
</dbReference>
<dbReference type="Proteomes" id="UP000677228">
    <property type="component" value="Unassembled WGS sequence"/>
</dbReference>
<gene>
    <name evidence="3" type="ORF">OVA965_LOCUS26342</name>
    <name evidence="4" type="ORF">TMI583_LOCUS27080</name>
</gene>
<dbReference type="Proteomes" id="UP000682733">
    <property type="component" value="Unassembled WGS sequence"/>
</dbReference>
<dbReference type="AlphaFoldDB" id="A0A8S2PKD7"/>
<feature type="compositionally biased region" description="Polar residues" evidence="2">
    <location>
        <begin position="458"/>
        <end position="471"/>
    </location>
</feature>
<feature type="region of interest" description="Disordered" evidence="2">
    <location>
        <begin position="446"/>
        <end position="472"/>
    </location>
</feature>